<keyword evidence="3" id="KW-1185">Reference proteome</keyword>
<evidence type="ECO:0000313" key="2">
    <source>
        <dbReference type="EMBL" id="CAI6347889.1"/>
    </source>
</evidence>
<organism evidence="2 3">
    <name type="scientific">Macrosiphum euphorbiae</name>
    <name type="common">potato aphid</name>
    <dbReference type="NCBI Taxonomy" id="13131"/>
    <lineage>
        <taxon>Eukaryota</taxon>
        <taxon>Metazoa</taxon>
        <taxon>Ecdysozoa</taxon>
        <taxon>Arthropoda</taxon>
        <taxon>Hexapoda</taxon>
        <taxon>Insecta</taxon>
        <taxon>Pterygota</taxon>
        <taxon>Neoptera</taxon>
        <taxon>Paraneoptera</taxon>
        <taxon>Hemiptera</taxon>
        <taxon>Sternorrhyncha</taxon>
        <taxon>Aphidomorpha</taxon>
        <taxon>Aphidoidea</taxon>
        <taxon>Aphididae</taxon>
        <taxon>Macrosiphini</taxon>
        <taxon>Macrosiphum</taxon>
    </lineage>
</organism>
<accession>A0AAV0VUI8</accession>
<sequence length="81" mass="9348">MSIVHRLTGTHSSTTVRPTHHSLAQPGSSNMTPGHRLDEKQRQNRNTLFQDNTIIRILFLFFADIDYCYLALHIETLERAL</sequence>
<dbReference type="Proteomes" id="UP001160148">
    <property type="component" value="Unassembled WGS sequence"/>
</dbReference>
<dbReference type="AlphaFoldDB" id="A0AAV0VUI8"/>
<evidence type="ECO:0000313" key="3">
    <source>
        <dbReference type="Proteomes" id="UP001160148"/>
    </source>
</evidence>
<comment type="caution">
    <text evidence="2">The sequence shown here is derived from an EMBL/GenBank/DDBJ whole genome shotgun (WGS) entry which is preliminary data.</text>
</comment>
<feature type="region of interest" description="Disordered" evidence="1">
    <location>
        <begin position="1"/>
        <end position="44"/>
    </location>
</feature>
<name>A0AAV0VUI8_9HEMI</name>
<proteinExistence type="predicted"/>
<dbReference type="EMBL" id="CARXXK010000001">
    <property type="protein sequence ID" value="CAI6347889.1"/>
    <property type="molecule type" value="Genomic_DNA"/>
</dbReference>
<protein>
    <submittedName>
        <fullName evidence="2">Uncharacterized protein</fullName>
    </submittedName>
</protein>
<reference evidence="2 3" key="1">
    <citation type="submission" date="2023-01" db="EMBL/GenBank/DDBJ databases">
        <authorList>
            <person name="Whitehead M."/>
        </authorList>
    </citation>
    <scope>NUCLEOTIDE SEQUENCE [LARGE SCALE GENOMIC DNA]</scope>
</reference>
<gene>
    <name evidence="2" type="ORF">MEUPH1_LOCUS4621</name>
</gene>
<evidence type="ECO:0000256" key="1">
    <source>
        <dbReference type="SAM" id="MobiDB-lite"/>
    </source>
</evidence>